<dbReference type="EMBL" id="LFMY01000012">
    <property type="protein sequence ID" value="OKL57211.1"/>
    <property type="molecule type" value="Genomic_DNA"/>
</dbReference>
<reference evidence="2 3" key="1">
    <citation type="submission" date="2015-06" db="EMBL/GenBank/DDBJ databases">
        <title>Talaromyces atroroseus IBT 11181 draft genome.</title>
        <authorList>
            <person name="Rasmussen K.B."/>
            <person name="Rasmussen S."/>
            <person name="Petersen B."/>
            <person name="Sicheritz-Ponten T."/>
            <person name="Mortensen U.H."/>
            <person name="Thrane U."/>
        </authorList>
    </citation>
    <scope>NUCLEOTIDE SEQUENCE [LARGE SCALE GENOMIC DNA]</scope>
    <source>
        <strain evidence="2 3">IBT 11181</strain>
    </source>
</reference>
<protein>
    <recommendedName>
        <fullName evidence="1">N,N-dimethylformamidase beta subunit-like C-terminal domain-containing protein</fullName>
    </recommendedName>
</protein>
<dbReference type="Proteomes" id="UP000214365">
    <property type="component" value="Unassembled WGS sequence"/>
</dbReference>
<proteinExistence type="predicted"/>
<sequence length="687" mass="75852">MATIIEAPVDYPPEITGYAEPWIVSPGDEVAIKVSCTEPEYTHQTVRVIQGVNVAHSPRKQEELFLKGGVHSGRFQKSNPGSYAVAEKWLTAEVPSGIAITFFMQPWLPQAGHVQTVISTLDMRTKTGFSVLINQAGQMEFCIGTGDEVEVIQTDFHPERKRWVDVEFVLDQRMLSVALKPLALVAAACSVTPIALQHTLKSPLRISMDNVLLFGASTVKSPAYASDVFSGRIDRPCIKKIGLPSTTIVEYEFSLEMSSDRIIDVSGNACHGQLFNAPTRAVRGHDWDGSEPDWMKAKFGYGAIHFHDDDLDDAAWDTDFTIEIPPYARSGVYAVNVQSTNGKTSDTVSEDLWRMKRRKDVGLSLYDVHNDDSGTTFSSAKRPILNLKPGYIMWAMRRPRALSADTIMIGFLEREGIAYEVVTDHDLHERGVRALSGFNTVLTGSHPEHPSLESYNAYIAYAKQGGNVMYMGSNGFYWVCATDIHSRPHRIEIRRGDQGVRTYVMPGGEHILSLNGQQGGLWRSRGRATNVLFGIGFCGEGVALGVPFKRSEASLADASISWMFEGIEHDELIGMYRLGEGASSDEIDRFDIANGSPTCVKVLASSTGHPDDFGIAPEDVSFPIINTLGTQTDLIRSDMTYYVTDTGGGIFSVGSINWYNSLRWEDYQNNVAMLTRNVIKGFLSGLR</sequence>
<dbReference type="InterPro" id="IPR046540">
    <property type="entry name" value="DMFA2_C"/>
</dbReference>
<comment type="caution">
    <text evidence="2">The sequence shown here is derived from an EMBL/GenBank/DDBJ whole genome shotgun (WGS) entry which is preliminary data.</text>
</comment>
<gene>
    <name evidence="2" type="ORF">UA08_07367</name>
</gene>
<dbReference type="Pfam" id="PF20254">
    <property type="entry name" value="DMFA2_C"/>
    <property type="match status" value="2"/>
</dbReference>
<dbReference type="AlphaFoldDB" id="A0A225A8U0"/>
<feature type="domain" description="N,N-dimethylformamidase beta subunit-like C-terminal" evidence="1">
    <location>
        <begin position="279"/>
        <end position="345"/>
    </location>
</feature>
<accession>A0A225A8U0</accession>
<evidence type="ECO:0000313" key="2">
    <source>
        <dbReference type="EMBL" id="OKL57211.1"/>
    </source>
</evidence>
<keyword evidence="3" id="KW-1185">Reference proteome</keyword>
<dbReference type="RefSeq" id="XP_020117332.1">
    <property type="nucleotide sequence ID" value="XM_020262649.1"/>
</dbReference>
<dbReference type="OrthoDB" id="5287072at2759"/>
<evidence type="ECO:0000259" key="1">
    <source>
        <dbReference type="Pfam" id="PF20254"/>
    </source>
</evidence>
<organism evidence="2 3">
    <name type="scientific">Talaromyces atroroseus</name>
    <dbReference type="NCBI Taxonomy" id="1441469"/>
    <lineage>
        <taxon>Eukaryota</taxon>
        <taxon>Fungi</taxon>
        <taxon>Dikarya</taxon>
        <taxon>Ascomycota</taxon>
        <taxon>Pezizomycotina</taxon>
        <taxon>Eurotiomycetes</taxon>
        <taxon>Eurotiomycetidae</taxon>
        <taxon>Eurotiales</taxon>
        <taxon>Trichocomaceae</taxon>
        <taxon>Talaromyces</taxon>
        <taxon>Talaromyces sect. Trachyspermi</taxon>
    </lineage>
</organism>
<evidence type="ECO:0000313" key="3">
    <source>
        <dbReference type="Proteomes" id="UP000214365"/>
    </source>
</evidence>
<dbReference type="GeneID" id="31007123"/>
<name>A0A225A8U0_TALAT</name>
<feature type="domain" description="N,N-dimethylformamidase beta subunit-like C-terminal" evidence="1">
    <location>
        <begin position="362"/>
        <end position="668"/>
    </location>
</feature>
<dbReference type="STRING" id="1441469.A0A225A8U0"/>